<dbReference type="PROSITE" id="PS00356">
    <property type="entry name" value="HTH_LACI_1"/>
    <property type="match status" value="1"/>
</dbReference>
<dbReference type="Pfam" id="PF00356">
    <property type="entry name" value="LacI"/>
    <property type="match status" value="1"/>
</dbReference>
<dbReference type="SMART" id="SM00354">
    <property type="entry name" value="HTH_LACI"/>
    <property type="match status" value="1"/>
</dbReference>
<evidence type="ECO:0000256" key="1">
    <source>
        <dbReference type="ARBA" id="ARBA00023015"/>
    </source>
</evidence>
<evidence type="ECO:0000313" key="5">
    <source>
        <dbReference type="EMBL" id="TDW07715.1"/>
    </source>
</evidence>
<proteinExistence type="predicted"/>
<dbReference type="Proteomes" id="UP000294697">
    <property type="component" value="Unassembled WGS sequence"/>
</dbReference>
<dbReference type="CDD" id="cd01392">
    <property type="entry name" value="HTH_LacI"/>
    <property type="match status" value="1"/>
</dbReference>
<dbReference type="GO" id="GO:0003700">
    <property type="term" value="F:DNA-binding transcription factor activity"/>
    <property type="evidence" value="ECO:0007669"/>
    <property type="project" value="TreeGrafter"/>
</dbReference>
<dbReference type="OrthoDB" id="9784962at2"/>
<dbReference type="InterPro" id="IPR010982">
    <property type="entry name" value="Lambda_DNA-bd_dom_sf"/>
</dbReference>
<accession>A0A4R7ZEZ8</accession>
<organism evidence="5 6">
    <name type="scientific">Halanaerobium saccharolyticum</name>
    <dbReference type="NCBI Taxonomy" id="43595"/>
    <lineage>
        <taxon>Bacteria</taxon>
        <taxon>Bacillati</taxon>
        <taxon>Bacillota</taxon>
        <taxon>Clostridia</taxon>
        <taxon>Halanaerobiales</taxon>
        <taxon>Halanaerobiaceae</taxon>
        <taxon>Halanaerobium</taxon>
    </lineage>
</organism>
<dbReference type="PANTHER" id="PTHR30146:SF109">
    <property type="entry name" value="HTH-TYPE TRANSCRIPTIONAL REGULATOR GALS"/>
    <property type="match status" value="1"/>
</dbReference>
<feature type="domain" description="HTH lacI-type" evidence="4">
    <location>
        <begin position="6"/>
        <end position="60"/>
    </location>
</feature>
<dbReference type="AlphaFoldDB" id="A0A4R7ZEZ8"/>
<dbReference type="InterPro" id="IPR046335">
    <property type="entry name" value="LacI/GalR-like_sensor"/>
</dbReference>
<protein>
    <submittedName>
        <fullName evidence="5">LacI family transcriptional regulator</fullName>
    </submittedName>
</protein>
<name>A0A4R7ZEZ8_9FIRM</name>
<keyword evidence="2" id="KW-0238">DNA-binding</keyword>
<dbReference type="RefSeq" id="WP_111571101.1">
    <property type="nucleotide sequence ID" value="NZ_QLME01000002.1"/>
</dbReference>
<keyword evidence="1" id="KW-0805">Transcription regulation</keyword>
<dbReference type="PANTHER" id="PTHR30146">
    <property type="entry name" value="LACI-RELATED TRANSCRIPTIONAL REPRESSOR"/>
    <property type="match status" value="1"/>
</dbReference>
<dbReference type="GO" id="GO:0000976">
    <property type="term" value="F:transcription cis-regulatory region binding"/>
    <property type="evidence" value="ECO:0007669"/>
    <property type="project" value="TreeGrafter"/>
</dbReference>
<keyword evidence="3" id="KW-0804">Transcription</keyword>
<sequence>MAKDKVNIYDVAEKAGVGIGTVSRVLNNSSKVKDETRDKVLKVMKELNYRPNKVAQNLASQKANAVGVIVPTFIDHFFVEVLKGIQDALEEEKIDLVLYKIDKDQQMMDKILDIVHSKKVDGIAAVTMDICEHDYQTLLKEDIPVVLADEDSPDFHSIHLDDVKGAEMAVEYLIEQGHQNISFVNGIKESQHGINRLKGVKNILAKNNLSLNPDLLKFGDFHTEDGYQSMQEILELPEPKWPSAVFAASDNQAIGVLQAMEEKFLTAPDDIAVVGYDNIELAKYLKLTTIWQPMYQLGHLSIEVLLKAINGELNEIYQKELELKLIKRETA</sequence>
<evidence type="ECO:0000259" key="4">
    <source>
        <dbReference type="PROSITE" id="PS50932"/>
    </source>
</evidence>
<dbReference type="SUPFAM" id="SSF53822">
    <property type="entry name" value="Periplasmic binding protein-like I"/>
    <property type="match status" value="1"/>
</dbReference>
<dbReference type="Gene3D" id="3.40.50.2300">
    <property type="match status" value="2"/>
</dbReference>
<reference evidence="5 6" key="1">
    <citation type="submission" date="2019-03" db="EMBL/GenBank/DDBJ databases">
        <title>Subsurface microbial communities from deep shales in Ohio and West Virginia, USA.</title>
        <authorList>
            <person name="Wrighton K."/>
        </authorList>
    </citation>
    <scope>NUCLEOTIDE SEQUENCE [LARGE SCALE GENOMIC DNA]</scope>
    <source>
        <strain evidence="5 6">MSL9.2</strain>
    </source>
</reference>
<dbReference type="InterPro" id="IPR000843">
    <property type="entry name" value="HTH_LacI"/>
</dbReference>
<dbReference type="CDD" id="cd06267">
    <property type="entry name" value="PBP1_LacI_sugar_binding-like"/>
    <property type="match status" value="1"/>
</dbReference>
<dbReference type="Pfam" id="PF13377">
    <property type="entry name" value="Peripla_BP_3"/>
    <property type="match status" value="1"/>
</dbReference>
<dbReference type="Gene3D" id="1.10.260.40">
    <property type="entry name" value="lambda repressor-like DNA-binding domains"/>
    <property type="match status" value="1"/>
</dbReference>
<dbReference type="PROSITE" id="PS50932">
    <property type="entry name" value="HTH_LACI_2"/>
    <property type="match status" value="1"/>
</dbReference>
<dbReference type="InterPro" id="IPR028082">
    <property type="entry name" value="Peripla_BP_I"/>
</dbReference>
<comment type="caution">
    <text evidence="5">The sequence shown here is derived from an EMBL/GenBank/DDBJ whole genome shotgun (WGS) entry which is preliminary data.</text>
</comment>
<evidence type="ECO:0000313" key="6">
    <source>
        <dbReference type="Proteomes" id="UP000294697"/>
    </source>
</evidence>
<evidence type="ECO:0000256" key="3">
    <source>
        <dbReference type="ARBA" id="ARBA00023163"/>
    </source>
</evidence>
<dbReference type="SUPFAM" id="SSF47413">
    <property type="entry name" value="lambda repressor-like DNA-binding domains"/>
    <property type="match status" value="1"/>
</dbReference>
<gene>
    <name evidence="5" type="ORF">C8C77_101188</name>
</gene>
<dbReference type="EMBL" id="SODA01000001">
    <property type="protein sequence ID" value="TDW07715.1"/>
    <property type="molecule type" value="Genomic_DNA"/>
</dbReference>
<evidence type="ECO:0000256" key="2">
    <source>
        <dbReference type="ARBA" id="ARBA00023125"/>
    </source>
</evidence>